<dbReference type="Pfam" id="PF25597">
    <property type="entry name" value="SH3_retrovirus"/>
    <property type="match status" value="1"/>
</dbReference>
<dbReference type="InterPro" id="IPR025724">
    <property type="entry name" value="GAG-pre-integrase_dom"/>
</dbReference>
<name>A0ABQ5CV08_9ASTR</name>
<feature type="region of interest" description="Disordered" evidence="1">
    <location>
        <begin position="408"/>
        <end position="444"/>
    </location>
</feature>
<reference evidence="4" key="1">
    <citation type="journal article" date="2022" name="Int. J. Mol. Sci.">
        <title>Draft Genome of Tanacetum Coccineum: Genomic Comparison of Closely Related Tanacetum-Family Plants.</title>
        <authorList>
            <person name="Yamashiro T."/>
            <person name="Shiraishi A."/>
            <person name="Nakayama K."/>
            <person name="Satake H."/>
        </authorList>
    </citation>
    <scope>NUCLEOTIDE SEQUENCE</scope>
</reference>
<feature type="domain" description="Integrase catalytic" evidence="3">
    <location>
        <begin position="159"/>
        <end position="317"/>
    </location>
</feature>
<dbReference type="Gene3D" id="3.30.420.10">
    <property type="entry name" value="Ribonuclease H-like superfamily/Ribonuclease H"/>
    <property type="match status" value="1"/>
</dbReference>
<feature type="compositionally biased region" description="Basic and acidic residues" evidence="1">
    <location>
        <begin position="408"/>
        <end position="431"/>
    </location>
</feature>
<dbReference type="InterPro" id="IPR036397">
    <property type="entry name" value="RNaseH_sf"/>
</dbReference>
<dbReference type="EMBL" id="BQNB010014661">
    <property type="protein sequence ID" value="GJT30885.1"/>
    <property type="molecule type" value="Genomic_DNA"/>
</dbReference>
<evidence type="ECO:0000313" key="4">
    <source>
        <dbReference type="EMBL" id="GJT30885.1"/>
    </source>
</evidence>
<reference evidence="4" key="2">
    <citation type="submission" date="2022-01" db="EMBL/GenBank/DDBJ databases">
        <authorList>
            <person name="Yamashiro T."/>
            <person name="Shiraishi A."/>
            <person name="Satake H."/>
            <person name="Nakayama K."/>
        </authorList>
    </citation>
    <scope>NUCLEOTIDE SEQUENCE</scope>
</reference>
<organism evidence="4 5">
    <name type="scientific">Tanacetum coccineum</name>
    <dbReference type="NCBI Taxonomy" id="301880"/>
    <lineage>
        <taxon>Eukaryota</taxon>
        <taxon>Viridiplantae</taxon>
        <taxon>Streptophyta</taxon>
        <taxon>Embryophyta</taxon>
        <taxon>Tracheophyta</taxon>
        <taxon>Spermatophyta</taxon>
        <taxon>Magnoliopsida</taxon>
        <taxon>eudicotyledons</taxon>
        <taxon>Gunneridae</taxon>
        <taxon>Pentapetalae</taxon>
        <taxon>asterids</taxon>
        <taxon>campanulids</taxon>
        <taxon>Asterales</taxon>
        <taxon>Asteraceae</taxon>
        <taxon>Asteroideae</taxon>
        <taxon>Anthemideae</taxon>
        <taxon>Anthemidinae</taxon>
        <taxon>Tanacetum</taxon>
    </lineage>
</organism>
<evidence type="ECO:0000313" key="5">
    <source>
        <dbReference type="Proteomes" id="UP001151760"/>
    </source>
</evidence>
<dbReference type="PROSITE" id="PS50994">
    <property type="entry name" value="INTEGRASE"/>
    <property type="match status" value="1"/>
</dbReference>
<dbReference type="PANTHER" id="PTHR42648">
    <property type="entry name" value="TRANSPOSASE, PUTATIVE-RELATED"/>
    <property type="match status" value="1"/>
</dbReference>
<dbReference type="Proteomes" id="UP001151760">
    <property type="component" value="Unassembled WGS sequence"/>
</dbReference>
<proteinExistence type="predicted"/>
<evidence type="ECO:0000256" key="1">
    <source>
        <dbReference type="SAM" id="MobiDB-lite"/>
    </source>
</evidence>
<feature type="signal peptide" evidence="2">
    <location>
        <begin position="1"/>
        <end position="18"/>
    </location>
</feature>
<dbReference type="PANTHER" id="PTHR42648:SF32">
    <property type="entry name" value="RIBONUCLEASE H-LIKE DOMAIN, GAG-PRE-INTEGRASE DOMAIN PROTEIN-RELATED"/>
    <property type="match status" value="1"/>
</dbReference>
<keyword evidence="5" id="KW-1185">Reference proteome</keyword>
<evidence type="ECO:0000256" key="2">
    <source>
        <dbReference type="SAM" id="SignalP"/>
    </source>
</evidence>
<dbReference type="InterPro" id="IPR039537">
    <property type="entry name" value="Retrotran_Ty1/copia-like"/>
</dbReference>
<dbReference type="Pfam" id="PF13976">
    <property type="entry name" value="gag_pre-integrs"/>
    <property type="match status" value="1"/>
</dbReference>
<sequence>MVLKTVLMRSGLVSLTTAIPVNTAQPKTTVNSPRPMTNVFNKAHSTVRSPINNKSTTKNNNFSQKVNIARPKVVLNAVKGNQVNAVKASACWVCKAKQKVIDHVSKHNSTSMKFKRFSYIDAQGRSKHMTRNMSYLTNFEEIDGEYVAFGGNPKGGKITGRVPRMNNMYSIDLENIVPKGGLTCLFAKSTSSESKLWHRRHEHINFKIMNKLVKGNLVRGLPLKLFENDQTCVACQKGSNIELLVSPKYIARTPQQNGVAERKNRTLIEAVRTMLADYKLPTTFWAEAVNTACYVQNRVLVTKPQNKTPYELFLGKFDGKADEGFFVRYSMNSKVFRVFNSRTRIAEENLHVQFSENTPNIVGSGPNWLFDIDALTKSMNYKPVVAENQSNGNAGTKTCDDAVYDAKKVTEEPEKEGGDASKEDERDHQEQEDNVNSTNNINTVSSTVNASYENIVSGCADDPTMLELEEIGR</sequence>
<keyword evidence="2" id="KW-0732">Signal</keyword>
<comment type="caution">
    <text evidence="4">The sequence shown here is derived from an EMBL/GenBank/DDBJ whole genome shotgun (WGS) entry which is preliminary data.</text>
</comment>
<protein>
    <submittedName>
        <fullName evidence="4">Ribonuclease H-like domain-containing protein</fullName>
    </submittedName>
</protein>
<feature type="chain" id="PRO_5046932172" evidence="2">
    <location>
        <begin position="19"/>
        <end position="473"/>
    </location>
</feature>
<evidence type="ECO:0000259" key="3">
    <source>
        <dbReference type="PROSITE" id="PS50994"/>
    </source>
</evidence>
<dbReference type="InterPro" id="IPR012337">
    <property type="entry name" value="RNaseH-like_sf"/>
</dbReference>
<dbReference type="InterPro" id="IPR001584">
    <property type="entry name" value="Integrase_cat-core"/>
</dbReference>
<gene>
    <name evidence="4" type="ORF">Tco_0911160</name>
</gene>
<feature type="compositionally biased region" description="Low complexity" evidence="1">
    <location>
        <begin position="434"/>
        <end position="444"/>
    </location>
</feature>
<dbReference type="InterPro" id="IPR057670">
    <property type="entry name" value="SH3_retrovirus"/>
</dbReference>
<accession>A0ABQ5CV08</accession>
<dbReference type="SUPFAM" id="SSF53098">
    <property type="entry name" value="Ribonuclease H-like"/>
    <property type="match status" value="1"/>
</dbReference>